<reference evidence="2" key="1">
    <citation type="journal article" date="2019" name="Int. J. Syst. Evol. Microbiol.">
        <title>The Global Catalogue of Microorganisms (GCM) 10K type strain sequencing project: providing services to taxonomists for standard genome sequencing and annotation.</title>
        <authorList>
            <consortium name="The Broad Institute Genomics Platform"/>
            <consortium name="The Broad Institute Genome Sequencing Center for Infectious Disease"/>
            <person name="Wu L."/>
            <person name="Ma J."/>
        </authorList>
    </citation>
    <scope>NUCLEOTIDE SEQUENCE [LARGE SCALE GENOMIC DNA]</scope>
    <source>
        <strain evidence="2">CGMCC 1.15931</strain>
    </source>
</reference>
<evidence type="ECO:0000313" key="2">
    <source>
        <dbReference type="Proteomes" id="UP000622638"/>
    </source>
</evidence>
<dbReference type="Proteomes" id="UP000622638">
    <property type="component" value="Unassembled WGS sequence"/>
</dbReference>
<sequence>MRAIAMLSIATKVERIVMDSPFLSEGLRRGLINLSELARQLQPQLESDLWKPVGQAAVVMALRRVSERLPDHAASDIVLAQKTGQLTARTDLVELTYRQSECTDECHRQLLAQAGRRRDLFLTVTRGVNEVMVICSRLLIPLVEEVFAGERQLARLENLNAVTLQLTAESHRTPGIYHAILKKLAWDKINLVNLISTHSELTLIIDKDQTGAAFAVLSKLVTH</sequence>
<name>A0ABQ1KEX0_9BURK</name>
<evidence type="ECO:0008006" key="3">
    <source>
        <dbReference type="Google" id="ProtNLM"/>
    </source>
</evidence>
<dbReference type="EMBL" id="BMKG01000007">
    <property type="protein sequence ID" value="GGB98060.1"/>
    <property type="molecule type" value="Genomic_DNA"/>
</dbReference>
<keyword evidence="2" id="KW-1185">Reference proteome</keyword>
<organism evidence="1 2">
    <name type="scientific">Pseudoduganella buxea</name>
    <dbReference type="NCBI Taxonomy" id="1949069"/>
    <lineage>
        <taxon>Bacteria</taxon>
        <taxon>Pseudomonadati</taxon>
        <taxon>Pseudomonadota</taxon>
        <taxon>Betaproteobacteria</taxon>
        <taxon>Burkholderiales</taxon>
        <taxon>Oxalobacteraceae</taxon>
        <taxon>Telluria group</taxon>
        <taxon>Pseudoduganella</taxon>
    </lineage>
</organism>
<accession>A0ABQ1KEX0</accession>
<protein>
    <recommendedName>
        <fullName evidence="3">Aspartate kinase</fullName>
    </recommendedName>
</protein>
<proteinExistence type="predicted"/>
<gene>
    <name evidence="1" type="ORF">GCM10011572_19980</name>
</gene>
<comment type="caution">
    <text evidence="1">The sequence shown here is derived from an EMBL/GenBank/DDBJ whole genome shotgun (WGS) entry which is preliminary data.</text>
</comment>
<evidence type="ECO:0000313" key="1">
    <source>
        <dbReference type="EMBL" id="GGB98060.1"/>
    </source>
</evidence>